<dbReference type="SUPFAM" id="SSF56300">
    <property type="entry name" value="Metallo-dependent phosphatases"/>
    <property type="match status" value="1"/>
</dbReference>
<dbReference type="OrthoDB" id="651281at2"/>
<dbReference type="GO" id="GO:0016787">
    <property type="term" value="F:hydrolase activity"/>
    <property type="evidence" value="ECO:0007669"/>
    <property type="project" value="InterPro"/>
</dbReference>
<dbReference type="PANTHER" id="PTHR31302">
    <property type="entry name" value="TRANSMEMBRANE PROTEIN WITH METALLOPHOSPHOESTERASE DOMAIN-RELATED"/>
    <property type="match status" value="1"/>
</dbReference>
<reference evidence="3 4" key="1">
    <citation type="submission" date="2018-09" db="EMBL/GenBank/DDBJ databases">
        <authorList>
            <person name="Zhu H."/>
        </authorList>
    </citation>
    <scope>NUCLEOTIDE SEQUENCE [LARGE SCALE GENOMIC DNA]</scope>
    <source>
        <strain evidence="3 4">K2R01-6</strain>
    </source>
</reference>
<evidence type="ECO:0000259" key="2">
    <source>
        <dbReference type="Pfam" id="PF19976"/>
    </source>
</evidence>
<dbReference type="EMBL" id="QYUM01000004">
    <property type="protein sequence ID" value="RJF86114.1"/>
    <property type="molecule type" value="Genomic_DNA"/>
</dbReference>
<comment type="caution">
    <text evidence="3">The sequence shown here is derived from an EMBL/GenBank/DDBJ whole genome shotgun (WGS) entry which is preliminary data.</text>
</comment>
<dbReference type="Gene3D" id="3.60.21.10">
    <property type="match status" value="1"/>
</dbReference>
<keyword evidence="4" id="KW-1185">Reference proteome</keyword>
<dbReference type="AlphaFoldDB" id="A0A418W7Y8"/>
<dbReference type="InterPro" id="IPR051158">
    <property type="entry name" value="Metallophosphoesterase_sf"/>
</dbReference>
<feature type="domain" description="Calcineurin-like phosphoesterase" evidence="1">
    <location>
        <begin position="2"/>
        <end position="244"/>
    </location>
</feature>
<dbReference type="InterPro" id="IPR029052">
    <property type="entry name" value="Metallo-depent_PP-like"/>
</dbReference>
<organism evidence="3 4">
    <name type="scientific">Sphingomonas cavernae</name>
    <dbReference type="NCBI Taxonomy" id="2320861"/>
    <lineage>
        <taxon>Bacteria</taxon>
        <taxon>Pseudomonadati</taxon>
        <taxon>Pseudomonadota</taxon>
        <taxon>Alphaproteobacteria</taxon>
        <taxon>Sphingomonadales</taxon>
        <taxon>Sphingomonadaceae</taxon>
        <taxon>Sphingomonas</taxon>
    </lineage>
</organism>
<dbReference type="PANTHER" id="PTHR31302:SF0">
    <property type="entry name" value="TRANSMEMBRANE PROTEIN WITH METALLOPHOSPHOESTERASE DOMAIN"/>
    <property type="match status" value="1"/>
</dbReference>
<dbReference type="InterPro" id="IPR045533">
    <property type="entry name" value="GAAD"/>
</dbReference>
<feature type="domain" description="GTPase-associated adaptor" evidence="2">
    <location>
        <begin position="380"/>
        <end position="440"/>
    </location>
</feature>
<dbReference type="InterPro" id="IPR004843">
    <property type="entry name" value="Calcineurin-like_PHP"/>
</dbReference>
<proteinExistence type="predicted"/>
<dbReference type="RefSeq" id="WP_119765521.1">
    <property type="nucleotide sequence ID" value="NZ_QYUM01000004.1"/>
</dbReference>
<accession>A0A418W7Y8</accession>
<evidence type="ECO:0000313" key="3">
    <source>
        <dbReference type="EMBL" id="RJF86114.1"/>
    </source>
</evidence>
<name>A0A418W7Y8_9SPHN</name>
<evidence type="ECO:0000259" key="1">
    <source>
        <dbReference type="Pfam" id="PF00149"/>
    </source>
</evidence>
<gene>
    <name evidence="3" type="ORF">D3876_20070</name>
</gene>
<protein>
    <submittedName>
        <fullName evidence="3">Uncharacterized protein</fullName>
    </submittedName>
</protein>
<sequence length="457" mass="50728">MLRLVHLSDIHFGQEKDGGWEPHDDVRRELLIDLKRVRDTNLVSGPADQIIVTGDIAQAGKETEYKVAASWLDQALCISGAPKRAVKAVPGNHDVDLSTLGHDELTLQAMLRTADIDLVEAHIASLAGKAESPIITKLNDYRSFAYAYGTDFDSYSYPVTVSYHDFGAWKLRFFGLCTPILSDRKDKEGNLFLSGSQYRIPREEGSIDIVFMHHPPNWLRDQTKIEEYLNSRARVLMTGHEHSPVIKPITYETGFQQLRLAAGATNPPETGEGFEYSYSWLEFEIVQDAGCDFLAVTCYPRIWSKADTRFIADKVRGEGSENITHRLGCGLTRTTVSGNSPAQGDVQNVAVESPDTASAEILALSDSDEVASEMTQPNAFEELRLLFWQRLSQTERVDIFIGLGLLTEAARGRLPSAIERKAFEDASATGMLGQLWDKTMAALPADDRRDNPFGADV</sequence>
<dbReference type="Proteomes" id="UP000286100">
    <property type="component" value="Unassembled WGS sequence"/>
</dbReference>
<dbReference type="Pfam" id="PF00149">
    <property type="entry name" value="Metallophos"/>
    <property type="match status" value="1"/>
</dbReference>
<dbReference type="Pfam" id="PF19976">
    <property type="entry name" value="GAAD"/>
    <property type="match status" value="1"/>
</dbReference>
<evidence type="ECO:0000313" key="4">
    <source>
        <dbReference type="Proteomes" id="UP000286100"/>
    </source>
</evidence>